<comment type="caution">
    <text evidence="3">The sequence shown here is derived from an EMBL/GenBank/DDBJ whole genome shotgun (WGS) entry which is preliminary data.</text>
</comment>
<evidence type="ECO:0000256" key="1">
    <source>
        <dbReference type="SAM" id="Coils"/>
    </source>
</evidence>
<feature type="chain" id="PRO_5039591272" evidence="2">
    <location>
        <begin position="22"/>
        <end position="139"/>
    </location>
</feature>
<organism evidence="3 4">
    <name type="scientific">Hemibagrus wyckioides</name>
    <dbReference type="NCBI Taxonomy" id="337641"/>
    <lineage>
        <taxon>Eukaryota</taxon>
        <taxon>Metazoa</taxon>
        <taxon>Chordata</taxon>
        <taxon>Craniata</taxon>
        <taxon>Vertebrata</taxon>
        <taxon>Euteleostomi</taxon>
        <taxon>Actinopterygii</taxon>
        <taxon>Neopterygii</taxon>
        <taxon>Teleostei</taxon>
        <taxon>Ostariophysi</taxon>
        <taxon>Siluriformes</taxon>
        <taxon>Bagridae</taxon>
        <taxon>Hemibagrus</taxon>
    </lineage>
</organism>
<dbReference type="Proteomes" id="UP000824219">
    <property type="component" value="Linkage Group LG14"/>
</dbReference>
<feature type="signal peptide" evidence="2">
    <location>
        <begin position="1"/>
        <end position="21"/>
    </location>
</feature>
<name>A0A9D3NM75_9TELE</name>
<keyword evidence="4" id="KW-1185">Reference proteome</keyword>
<evidence type="ECO:0000313" key="4">
    <source>
        <dbReference type="Proteomes" id="UP000824219"/>
    </source>
</evidence>
<proteinExistence type="predicted"/>
<feature type="coiled-coil region" evidence="1">
    <location>
        <begin position="61"/>
        <end position="88"/>
    </location>
</feature>
<gene>
    <name evidence="3" type="ORF">KOW79_012465</name>
</gene>
<sequence length="139" mass="15979">MKNTLIFLLALAFCLSETTQSSTPENKPDDTFKHIICELQELNKKTQLKNKISFNITMTCNTSTKETLEQLNTELHNITDEDNQILQRLKKNVMEMLKYFKQGKIIDCVSTSCKKPSLGGFIRKLQNINRNCSFTLPKS</sequence>
<dbReference type="EMBL" id="JAHKSW010000014">
    <property type="protein sequence ID" value="KAG7324449.1"/>
    <property type="molecule type" value="Genomic_DNA"/>
</dbReference>
<evidence type="ECO:0000313" key="3">
    <source>
        <dbReference type="EMBL" id="KAG7324449.1"/>
    </source>
</evidence>
<reference evidence="3 4" key="1">
    <citation type="submission" date="2021-06" db="EMBL/GenBank/DDBJ databases">
        <title>Chromosome-level genome assembly of the red-tail catfish (Hemibagrus wyckioides).</title>
        <authorList>
            <person name="Shao F."/>
        </authorList>
    </citation>
    <scope>NUCLEOTIDE SEQUENCE [LARGE SCALE GENOMIC DNA]</scope>
    <source>
        <strain evidence="3">EC202008001</strain>
        <tissue evidence="3">Blood</tissue>
    </source>
</reference>
<keyword evidence="1" id="KW-0175">Coiled coil</keyword>
<keyword evidence="2" id="KW-0732">Signal</keyword>
<evidence type="ECO:0000256" key="2">
    <source>
        <dbReference type="SAM" id="SignalP"/>
    </source>
</evidence>
<dbReference type="AlphaFoldDB" id="A0A9D3NM75"/>
<accession>A0A9D3NM75</accession>
<protein>
    <submittedName>
        <fullName evidence="3">Uncharacterized protein</fullName>
    </submittedName>
</protein>